<feature type="transmembrane region" description="Helical" evidence="7">
    <location>
        <begin position="48"/>
        <end position="68"/>
    </location>
</feature>
<evidence type="ECO:0000313" key="10">
    <source>
        <dbReference type="Proteomes" id="UP001165341"/>
    </source>
</evidence>
<gene>
    <name evidence="9" type="ORF">MQH31_03690</name>
</gene>
<dbReference type="AlphaFoldDB" id="A0AA41QSK9"/>
<feature type="region of interest" description="Disordered" evidence="6">
    <location>
        <begin position="78"/>
        <end position="118"/>
    </location>
</feature>
<evidence type="ECO:0000256" key="6">
    <source>
        <dbReference type="SAM" id="MobiDB-lite"/>
    </source>
</evidence>
<reference evidence="9" key="1">
    <citation type="submission" date="2022-03" db="EMBL/GenBank/DDBJ databases">
        <title>Cryobacterium sp. nov. strain ZS14-85, isolated from Antarctic soil.</title>
        <authorList>
            <person name="Li J."/>
            <person name="Niu G."/>
        </authorList>
    </citation>
    <scope>NUCLEOTIDE SEQUENCE</scope>
    <source>
        <strain evidence="9">ZS14-85</strain>
    </source>
</reference>
<feature type="transmembrane region" description="Helical" evidence="7">
    <location>
        <begin position="12"/>
        <end position="36"/>
    </location>
</feature>
<evidence type="ECO:0000256" key="5">
    <source>
        <dbReference type="ARBA" id="ARBA00023136"/>
    </source>
</evidence>
<feature type="compositionally biased region" description="Basic and acidic residues" evidence="6">
    <location>
        <begin position="102"/>
        <end position="118"/>
    </location>
</feature>
<dbReference type="GO" id="GO:0005886">
    <property type="term" value="C:plasma membrane"/>
    <property type="evidence" value="ECO:0007669"/>
    <property type="project" value="UniProtKB-SubCell"/>
</dbReference>
<evidence type="ECO:0000256" key="1">
    <source>
        <dbReference type="ARBA" id="ARBA00004651"/>
    </source>
</evidence>
<keyword evidence="5 7" id="KW-0472">Membrane</keyword>
<keyword evidence="4 7" id="KW-1133">Transmembrane helix</keyword>
<comment type="subcellular location">
    <subcellularLocation>
        <location evidence="1">Cell membrane</location>
        <topology evidence="1">Multi-pass membrane protein</topology>
    </subcellularLocation>
</comment>
<evidence type="ECO:0000256" key="2">
    <source>
        <dbReference type="ARBA" id="ARBA00022475"/>
    </source>
</evidence>
<dbReference type="EMBL" id="JALGAR010000001">
    <property type="protein sequence ID" value="MCI4656912.1"/>
    <property type="molecule type" value="Genomic_DNA"/>
</dbReference>
<proteinExistence type="predicted"/>
<evidence type="ECO:0000256" key="3">
    <source>
        <dbReference type="ARBA" id="ARBA00022692"/>
    </source>
</evidence>
<feature type="domain" description="Cardiolipin synthase N-terminal" evidence="8">
    <location>
        <begin position="26"/>
        <end position="70"/>
    </location>
</feature>
<dbReference type="RefSeq" id="WP_243010954.1">
    <property type="nucleotide sequence ID" value="NZ_JALGAR010000001.1"/>
</dbReference>
<name>A0AA41QSK9_9MICO</name>
<dbReference type="InterPro" id="IPR027379">
    <property type="entry name" value="CLS_N"/>
</dbReference>
<evidence type="ECO:0000256" key="4">
    <source>
        <dbReference type="ARBA" id="ARBA00022989"/>
    </source>
</evidence>
<evidence type="ECO:0000313" key="9">
    <source>
        <dbReference type="EMBL" id="MCI4656912.1"/>
    </source>
</evidence>
<organism evidence="9 10">
    <name type="scientific">Cryobacterium zhongshanensis</name>
    <dbReference type="NCBI Taxonomy" id="2928153"/>
    <lineage>
        <taxon>Bacteria</taxon>
        <taxon>Bacillati</taxon>
        <taxon>Actinomycetota</taxon>
        <taxon>Actinomycetes</taxon>
        <taxon>Micrococcales</taxon>
        <taxon>Microbacteriaceae</taxon>
        <taxon>Cryobacterium</taxon>
    </lineage>
</organism>
<keyword evidence="2" id="KW-1003">Cell membrane</keyword>
<keyword evidence="10" id="KW-1185">Reference proteome</keyword>
<evidence type="ECO:0000259" key="8">
    <source>
        <dbReference type="Pfam" id="PF13396"/>
    </source>
</evidence>
<dbReference type="Proteomes" id="UP001165341">
    <property type="component" value="Unassembled WGS sequence"/>
</dbReference>
<evidence type="ECO:0000256" key="7">
    <source>
        <dbReference type="SAM" id="Phobius"/>
    </source>
</evidence>
<dbReference type="Pfam" id="PF13396">
    <property type="entry name" value="PLDc_N"/>
    <property type="match status" value="1"/>
</dbReference>
<comment type="caution">
    <text evidence="9">The sequence shown here is derived from an EMBL/GenBank/DDBJ whole genome shotgun (WGS) entry which is preliminary data.</text>
</comment>
<accession>A0AA41QSK9</accession>
<sequence length="118" mass="12610">MNIPLSSLPGWAWIVIAVMAVIQVTLDVIALVDLYRRPADRVLTGNKWVWLAVILLANLIGAILYLVVARKPAVLDAAASAPRPPSTSPDAVADALYGSRSDPIERPGTDPRSEAGTR</sequence>
<keyword evidence="3 7" id="KW-0812">Transmembrane</keyword>
<protein>
    <submittedName>
        <fullName evidence="9">PLD nuclease N-terminal domain-containing protein</fullName>
    </submittedName>
</protein>